<name>A0A0S3PUP7_9BRAD</name>
<organism evidence="2 3">
    <name type="scientific">Variibacter gotjawalensis</name>
    <dbReference type="NCBI Taxonomy" id="1333996"/>
    <lineage>
        <taxon>Bacteria</taxon>
        <taxon>Pseudomonadati</taxon>
        <taxon>Pseudomonadota</taxon>
        <taxon>Alphaproteobacteria</taxon>
        <taxon>Hyphomicrobiales</taxon>
        <taxon>Nitrobacteraceae</taxon>
        <taxon>Variibacter</taxon>
    </lineage>
</organism>
<evidence type="ECO:0000313" key="3">
    <source>
        <dbReference type="Proteomes" id="UP000236884"/>
    </source>
</evidence>
<accession>A0A0S3PUP7</accession>
<dbReference type="PANTHER" id="PTHR37981:SF1">
    <property type="entry name" value="SGNH HYDROLASE-TYPE ESTERASE DOMAIN-CONTAINING PROTEIN"/>
    <property type="match status" value="1"/>
</dbReference>
<dbReference type="KEGG" id="vgo:GJW-30_1_02219"/>
<reference evidence="2 3" key="1">
    <citation type="submission" date="2015-08" db="EMBL/GenBank/DDBJ databases">
        <title>Investigation of the bacterial diversity of lava forest soil.</title>
        <authorList>
            <person name="Lee J.S."/>
        </authorList>
    </citation>
    <scope>NUCLEOTIDE SEQUENCE [LARGE SCALE GENOMIC DNA]</scope>
    <source>
        <strain evidence="2 3">GJW-30</strain>
    </source>
</reference>
<evidence type="ECO:0008006" key="4">
    <source>
        <dbReference type="Google" id="ProtNLM"/>
    </source>
</evidence>
<keyword evidence="3" id="KW-1185">Reference proteome</keyword>
<dbReference type="AlphaFoldDB" id="A0A0S3PUP7"/>
<dbReference type="Proteomes" id="UP000236884">
    <property type="component" value="Chromosome"/>
</dbReference>
<evidence type="ECO:0000256" key="1">
    <source>
        <dbReference type="SAM" id="SignalP"/>
    </source>
</evidence>
<proteinExistence type="predicted"/>
<dbReference type="InterPro" id="IPR036514">
    <property type="entry name" value="SGNH_hydro_sf"/>
</dbReference>
<dbReference type="GO" id="GO:0016788">
    <property type="term" value="F:hydrolase activity, acting on ester bonds"/>
    <property type="evidence" value="ECO:0007669"/>
    <property type="project" value="InterPro"/>
</dbReference>
<dbReference type="RefSeq" id="WP_096358785.1">
    <property type="nucleotide sequence ID" value="NZ_JAASRT010000002.1"/>
</dbReference>
<dbReference type="PANTHER" id="PTHR37981">
    <property type="entry name" value="LIPASE 2"/>
    <property type="match status" value="1"/>
</dbReference>
<dbReference type="GO" id="GO:0006629">
    <property type="term" value="P:lipid metabolic process"/>
    <property type="evidence" value="ECO:0007669"/>
    <property type="project" value="TreeGrafter"/>
</dbReference>
<dbReference type="Gene3D" id="3.40.50.1110">
    <property type="entry name" value="SGNH hydrolase"/>
    <property type="match status" value="1"/>
</dbReference>
<sequence length="651" mass="70187">MRRFFFVVAALSAVVVSGAASAQTAANSGAITWEVKSRFRLFRDESDFVRLAAAHRGGSILDAERRLAAATGGRGWARLLLNRLCVDAAGVTTRTCDRDGVREPYLVPSDHRVGVKFSGAPQGATCIWSFEQVERETQRVEKPCSEEAQVRVAYGAPAFATVDATRADGTAQRAQAEILVRDLLIAGLGDSIASGEGNPDRPIALDDTGFCFRRAFSTTGGEYYRPSRSGFKGNRTCETTPGSPASATSANEWFRMGAGWMSNACHRSLYSYQLRAALALAIENQHVSVTFVPLACTGAEIEKGLFASRRSREATCRGGSCPTTVPAQVPQAAAALEAARKLVPGRNFDLIFLTVGANDIYFSELVANVMVESTRERALLESGGSIASLDESRAVLTRQLPSAFAKLRAALKPMVGGRMDRVVYTSYANPALDRGGVPCGGGRAGVDIHPSFNINGDLLRQTSAYVEREFLPRIKALATCQGGTLCRDESDRMTFVDSHQDLFRDRGFCARSEQDPDFDRACFRAQGNSFHESLREGIESPLTCNASARDFRPYASRARWIRTANDSYFAAMTFPDGFPSTMQPADIHDALWGVLSAVYGGAIHPTAEGHAAMADAALTMARDVLIENGSMPAGDIQRSALPLPEGSPARE</sequence>
<dbReference type="EMBL" id="AP014946">
    <property type="protein sequence ID" value="BAT59686.1"/>
    <property type="molecule type" value="Genomic_DNA"/>
</dbReference>
<protein>
    <recommendedName>
        <fullName evidence="4">SGNH hydrolase-type esterase domain-containing protein</fullName>
    </recommendedName>
</protein>
<dbReference type="OrthoDB" id="7583701at2"/>
<feature type="signal peptide" evidence="1">
    <location>
        <begin position="1"/>
        <end position="22"/>
    </location>
</feature>
<dbReference type="InterPro" id="IPR037460">
    <property type="entry name" value="SEST-like"/>
</dbReference>
<evidence type="ECO:0000313" key="2">
    <source>
        <dbReference type="EMBL" id="BAT59686.1"/>
    </source>
</evidence>
<gene>
    <name evidence="2" type="ORF">GJW-30_1_02219</name>
</gene>
<dbReference type="SUPFAM" id="SSF52266">
    <property type="entry name" value="SGNH hydrolase"/>
    <property type="match status" value="1"/>
</dbReference>
<feature type="chain" id="PRO_5006615784" description="SGNH hydrolase-type esterase domain-containing protein" evidence="1">
    <location>
        <begin position="23"/>
        <end position="651"/>
    </location>
</feature>
<keyword evidence="1" id="KW-0732">Signal</keyword>